<comment type="caution">
    <text evidence="2">The sequence shown here is derived from an EMBL/GenBank/DDBJ whole genome shotgun (WGS) entry which is preliminary data.</text>
</comment>
<dbReference type="Pfam" id="PF16132">
    <property type="entry name" value="DUF4843"/>
    <property type="match status" value="1"/>
</dbReference>
<evidence type="ECO:0000313" key="2">
    <source>
        <dbReference type="EMBL" id="GAE84094.1"/>
    </source>
</evidence>
<evidence type="ECO:0008006" key="4">
    <source>
        <dbReference type="Google" id="ProtNLM"/>
    </source>
</evidence>
<accession>W4UUC3</accession>
<dbReference type="Proteomes" id="UP000019131">
    <property type="component" value="Unassembled WGS sequence"/>
</dbReference>
<keyword evidence="3" id="KW-1185">Reference proteome</keyword>
<dbReference type="InterPro" id="IPR032299">
    <property type="entry name" value="DUF4843"/>
</dbReference>
<evidence type="ECO:0000313" key="3">
    <source>
        <dbReference type="Proteomes" id="UP000019131"/>
    </source>
</evidence>
<dbReference type="STRING" id="1445607.JCM10512_2410"/>
<evidence type="ECO:0000256" key="1">
    <source>
        <dbReference type="SAM" id="SignalP"/>
    </source>
</evidence>
<dbReference type="EMBL" id="BAIV01000013">
    <property type="protein sequence ID" value="GAE84094.1"/>
    <property type="molecule type" value="Genomic_DNA"/>
</dbReference>
<proteinExistence type="predicted"/>
<keyword evidence="1" id="KW-0732">Signal</keyword>
<feature type="chain" id="PRO_5004851494" description="DUF4843 domain-containing protein" evidence="1">
    <location>
        <begin position="27"/>
        <end position="271"/>
    </location>
</feature>
<name>W4UUC3_9BACE</name>
<feature type="signal peptide" evidence="1">
    <location>
        <begin position="1"/>
        <end position="26"/>
    </location>
</feature>
<dbReference type="PROSITE" id="PS51257">
    <property type="entry name" value="PROKAR_LIPOPROTEIN"/>
    <property type="match status" value="1"/>
</dbReference>
<reference evidence="2 3" key="1">
    <citation type="journal article" date="2014" name="Genome Announc.">
        <title>Draft Genome Sequence of Bacteroides reticulotermitis Strain JCM 10512T, Isolated from the Gut of a Termite.</title>
        <authorList>
            <person name="Yuki M."/>
            <person name="Oshima K."/>
            <person name="Suda W."/>
            <person name="Sakamoto M."/>
            <person name="Iida T."/>
            <person name="Hattori M."/>
            <person name="Ohkuma M."/>
        </authorList>
    </citation>
    <scope>NUCLEOTIDE SEQUENCE [LARGE SCALE GENOMIC DNA]</scope>
    <source>
        <strain evidence="2 3">JCM 10512</strain>
    </source>
</reference>
<dbReference type="AlphaFoldDB" id="W4UUC3"/>
<sequence length="271" mass="31261">MKGKRTMKTIKYLLSLLLVVSVVSCQQVEVPINEQNSYVNFYDSLNQYRRCIQAQSLNFYYMDDAVTRDTVWFDIISFASIPTRDYQVQISQRKISSNVILDMKDAEPGVQYVSFDNPAVKDLMILHKGALVDAVGIVVLRDKSLKEEGRRIVMRIVDSNEVKASDQREDTDIDVAYVALYVADCLTQPTNWDMWFFLGTYGAVKHDFVVRHSNAHWDYDFINGLDSNTKTYYLYKFRNELAAENAEREANGLGKLSEKDGTPIEFPQNYY</sequence>
<gene>
    <name evidence="2" type="ORF">JCM10512_2410</name>
</gene>
<organism evidence="2 3">
    <name type="scientific">Bacteroides reticulotermitis JCM 10512</name>
    <dbReference type="NCBI Taxonomy" id="1445607"/>
    <lineage>
        <taxon>Bacteria</taxon>
        <taxon>Pseudomonadati</taxon>
        <taxon>Bacteroidota</taxon>
        <taxon>Bacteroidia</taxon>
        <taxon>Bacteroidales</taxon>
        <taxon>Bacteroidaceae</taxon>
        <taxon>Bacteroides</taxon>
    </lineage>
</organism>
<protein>
    <recommendedName>
        <fullName evidence="4">DUF4843 domain-containing protein</fullName>
    </recommendedName>
</protein>